<reference evidence="2" key="1">
    <citation type="submission" date="2019-10" db="EMBL/GenBank/DDBJ databases">
        <authorList>
            <consortium name="DOE Joint Genome Institute"/>
            <person name="Kuo A."/>
            <person name="Miyauchi S."/>
            <person name="Kiss E."/>
            <person name="Drula E."/>
            <person name="Kohler A."/>
            <person name="Sanchez-Garcia M."/>
            <person name="Andreopoulos B."/>
            <person name="Barry K.W."/>
            <person name="Bonito G."/>
            <person name="Buee M."/>
            <person name="Carver A."/>
            <person name="Chen C."/>
            <person name="Cichocki N."/>
            <person name="Clum A."/>
            <person name="Culley D."/>
            <person name="Crous P.W."/>
            <person name="Fauchery L."/>
            <person name="Girlanda M."/>
            <person name="Hayes R."/>
            <person name="Keri Z."/>
            <person name="LaButti K."/>
            <person name="Lipzen A."/>
            <person name="Lombard V."/>
            <person name="Magnuson J."/>
            <person name="Maillard F."/>
            <person name="Morin E."/>
            <person name="Murat C."/>
            <person name="Nolan M."/>
            <person name="Ohm R."/>
            <person name="Pangilinan J."/>
            <person name="Pereira M."/>
            <person name="Perotto S."/>
            <person name="Peter M."/>
            <person name="Riley R."/>
            <person name="Sitrit Y."/>
            <person name="Stielow B."/>
            <person name="Szollosi G."/>
            <person name="Zifcakova L."/>
            <person name="Stursova M."/>
            <person name="Spatafora J.W."/>
            <person name="Tedersoo L."/>
            <person name="Vaario L.-M."/>
            <person name="Yamada A."/>
            <person name="Yan M."/>
            <person name="Wang P."/>
            <person name="Xu J."/>
            <person name="Bruns T."/>
            <person name="Baldrian P."/>
            <person name="Vilgalys R."/>
            <person name="Henrissat B."/>
            <person name="Grigoriev I.V."/>
            <person name="Hibbett D."/>
            <person name="Nagy L.G."/>
            <person name="Martin F.M."/>
        </authorList>
    </citation>
    <scope>NUCLEOTIDE SEQUENCE</scope>
    <source>
        <strain evidence="2">BED1</strain>
    </source>
</reference>
<organism evidence="2 3">
    <name type="scientific">Boletus edulis BED1</name>
    <dbReference type="NCBI Taxonomy" id="1328754"/>
    <lineage>
        <taxon>Eukaryota</taxon>
        <taxon>Fungi</taxon>
        <taxon>Dikarya</taxon>
        <taxon>Basidiomycota</taxon>
        <taxon>Agaricomycotina</taxon>
        <taxon>Agaricomycetes</taxon>
        <taxon>Agaricomycetidae</taxon>
        <taxon>Boletales</taxon>
        <taxon>Boletineae</taxon>
        <taxon>Boletaceae</taxon>
        <taxon>Boletoideae</taxon>
        <taxon>Boletus</taxon>
    </lineage>
</organism>
<protein>
    <submittedName>
        <fullName evidence="2">Uncharacterized protein</fullName>
    </submittedName>
</protein>
<dbReference type="SUPFAM" id="SSF69304">
    <property type="entry name" value="Tricorn protease N-terminal domain"/>
    <property type="match status" value="1"/>
</dbReference>
<gene>
    <name evidence="2" type="ORF">L210DRAFT_3638560</name>
</gene>
<sequence length="153" mass="17245">MPVTPTPIDDRKRYASPTPPPTQRHVLVAILEDHTHDTPSMVINSLVCIDTLTSAVYPLIAGADFYAAPTFSPDGTKLAWKAWNHPHMPWYKTYEGERHGFSRADMNRSALEEEATWFASTHTLQIIITNPSGHHMGVEPITRYELIRLEAPL</sequence>
<accession>A0AAD4C7W8</accession>
<feature type="region of interest" description="Disordered" evidence="1">
    <location>
        <begin position="1"/>
        <end position="21"/>
    </location>
</feature>
<keyword evidence="3" id="KW-1185">Reference proteome</keyword>
<dbReference type="InterPro" id="IPR050585">
    <property type="entry name" value="Xaa-Pro_dipeptidyl-ppase/CocE"/>
</dbReference>
<comment type="caution">
    <text evidence="2">The sequence shown here is derived from an EMBL/GenBank/DDBJ whole genome shotgun (WGS) entry which is preliminary data.</text>
</comment>
<dbReference type="AlphaFoldDB" id="A0AAD4C7W8"/>
<name>A0AAD4C7W8_BOLED</name>
<evidence type="ECO:0000256" key="1">
    <source>
        <dbReference type="SAM" id="MobiDB-lite"/>
    </source>
</evidence>
<dbReference type="PANTHER" id="PTHR43056:SF5">
    <property type="entry name" value="PEPTIDASE S9 PROLYL OLIGOPEPTIDASE CATALYTIC DOMAIN-CONTAINING PROTEIN"/>
    <property type="match status" value="1"/>
</dbReference>
<dbReference type="Proteomes" id="UP001194468">
    <property type="component" value="Unassembled WGS sequence"/>
</dbReference>
<reference evidence="2" key="2">
    <citation type="journal article" date="2020" name="Nat. Commun.">
        <title>Large-scale genome sequencing of mycorrhizal fungi provides insights into the early evolution of symbiotic traits.</title>
        <authorList>
            <person name="Miyauchi S."/>
            <person name="Kiss E."/>
            <person name="Kuo A."/>
            <person name="Drula E."/>
            <person name="Kohler A."/>
            <person name="Sanchez-Garcia M."/>
            <person name="Morin E."/>
            <person name="Andreopoulos B."/>
            <person name="Barry K.W."/>
            <person name="Bonito G."/>
            <person name="Buee M."/>
            <person name="Carver A."/>
            <person name="Chen C."/>
            <person name="Cichocki N."/>
            <person name="Clum A."/>
            <person name="Culley D."/>
            <person name="Crous P.W."/>
            <person name="Fauchery L."/>
            <person name="Girlanda M."/>
            <person name="Hayes R.D."/>
            <person name="Keri Z."/>
            <person name="LaButti K."/>
            <person name="Lipzen A."/>
            <person name="Lombard V."/>
            <person name="Magnuson J."/>
            <person name="Maillard F."/>
            <person name="Murat C."/>
            <person name="Nolan M."/>
            <person name="Ohm R.A."/>
            <person name="Pangilinan J."/>
            <person name="Pereira M.F."/>
            <person name="Perotto S."/>
            <person name="Peter M."/>
            <person name="Pfister S."/>
            <person name="Riley R."/>
            <person name="Sitrit Y."/>
            <person name="Stielow J.B."/>
            <person name="Szollosi G."/>
            <person name="Zifcakova L."/>
            <person name="Stursova M."/>
            <person name="Spatafora J.W."/>
            <person name="Tedersoo L."/>
            <person name="Vaario L.M."/>
            <person name="Yamada A."/>
            <person name="Yan M."/>
            <person name="Wang P."/>
            <person name="Xu J."/>
            <person name="Bruns T."/>
            <person name="Baldrian P."/>
            <person name="Vilgalys R."/>
            <person name="Dunand C."/>
            <person name="Henrissat B."/>
            <person name="Grigoriev I.V."/>
            <person name="Hibbett D."/>
            <person name="Nagy L.G."/>
            <person name="Martin F.M."/>
        </authorList>
    </citation>
    <scope>NUCLEOTIDE SEQUENCE</scope>
    <source>
        <strain evidence="2">BED1</strain>
    </source>
</reference>
<evidence type="ECO:0000313" key="2">
    <source>
        <dbReference type="EMBL" id="KAF8451985.1"/>
    </source>
</evidence>
<proteinExistence type="predicted"/>
<evidence type="ECO:0000313" key="3">
    <source>
        <dbReference type="Proteomes" id="UP001194468"/>
    </source>
</evidence>
<dbReference type="PANTHER" id="PTHR43056">
    <property type="entry name" value="PEPTIDASE S9 PROLYL OLIGOPEPTIDASE"/>
    <property type="match status" value="1"/>
</dbReference>
<dbReference type="EMBL" id="WHUW01000001">
    <property type="protein sequence ID" value="KAF8451985.1"/>
    <property type="molecule type" value="Genomic_DNA"/>
</dbReference>